<evidence type="ECO:0000313" key="1">
    <source>
        <dbReference type="EMBL" id="MFD1676187.1"/>
    </source>
</evidence>
<reference evidence="2" key="1">
    <citation type="journal article" date="2019" name="Int. J. Syst. Evol. Microbiol.">
        <title>The Global Catalogue of Microorganisms (GCM) 10K type strain sequencing project: providing services to taxonomists for standard genome sequencing and annotation.</title>
        <authorList>
            <consortium name="The Broad Institute Genomics Platform"/>
            <consortium name="The Broad Institute Genome Sequencing Center for Infectious Disease"/>
            <person name="Wu L."/>
            <person name="Ma J."/>
        </authorList>
    </citation>
    <scope>NUCLEOTIDE SEQUENCE [LARGE SCALE GENOMIC DNA]</scope>
    <source>
        <strain evidence="2">CGMCC 1.12286</strain>
    </source>
</reference>
<dbReference type="Pfam" id="PF04655">
    <property type="entry name" value="APH_6_hur"/>
    <property type="match status" value="1"/>
</dbReference>
<dbReference type="RefSeq" id="WP_377944077.1">
    <property type="nucleotide sequence ID" value="NZ_JBHUCX010000044.1"/>
</dbReference>
<dbReference type="SUPFAM" id="SSF56112">
    <property type="entry name" value="Protein kinase-like (PK-like)"/>
    <property type="match status" value="1"/>
</dbReference>
<dbReference type="Proteomes" id="UP001597079">
    <property type="component" value="Unassembled WGS sequence"/>
</dbReference>
<sequence length="319" mass="34708">MSDLMVPEPVRHKAISLGVEGLKWLNSLGQLIRQMEKQWQLVVIGECLEGGSEAYVTRAKTADGLEVVLKLGMPEMSGNSDLKSEIQALSLADGHGYARLLKYDIERRALLLERLGAPLRDLPLSTSEQIRIICSTLQQSWTPVPQEVVFQSGANLAMGLADFIERLSQELGSPSSEKALKMVLSFTQSRAAAHQPECAVLVHGDAHNGNLLQSLDDASLEKPLFKFIDPDGIQGEPACDLGVLMRAWPDDLFSGDPAQLGRDRCDYISSLTGVRPRAIWEWGLIQCMSTGLFLMQVGNAHLGSQLLKIADACAEGAGC</sequence>
<evidence type="ECO:0000313" key="2">
    <source>
        <dbReference type="Proteomes" id="UP001597079"/>
    </source>
</evidence>
<gene>
    <name evidence="1" type="ORF">ACFSB2_15895</name>
</gene>
<dbReference type="InterPro" id="IPR011009">
    <property type="entry name" value="Kinase-like_dom_sf"/>
</dbReference>
<keyword evidence="2" id="KW-1185">Reference proteome</keyword>
<protein>
    <submittedName>
        <fullName evidence="1">Aminoglycoside phosphotransferase family protein</fullName>
    </submittedName>
</protein>
<accession>A0ABW4JIJ8</accession>
<proteinExistence type="predicted"/>
<name>A0ABW4JIJ8_9BACL</name>
<organism evidence="1 2">
    <name type="scientific">Alicyclobacillus fodiniaquatilis</name>
    <dbReference type="NCBI Taxonomy" id="1661150"/>
    <lineage>
        <taxon>Bacteria</taxon>
        <taxon>Bacillati</taxon>
        <taxon>Bacillota</taxon>
        <taxon>Bacilli</taxon>
        <taxon>Bacillales</taxon>
        <taxon>Alicyclobacillaceae</taxon>
        <taxon>Alicyclobacillus</taxon>
    </lineage>
</organism>
<comment type="caution">
    <text evidence="1">The sequence shown here is derived from an EMBL/GenBank/DDBJ whole genome shotgun (WGS) entry which is preliminary data.</text>
</comment>
<dbReference type="EMBL" id="JBHUCX010000044">
    <property type="protein sequence ID" value="MFD1676187.1"/>
    <property type="molecule type" value="Genomic_DNA"/>
</dbReference>
<dbReference type="InterPro" id="IPR006748">
    <property type="entry name" value="NH2Glyco/OHUrea_AB-resist_kin"/>
</dbReference>